<dbReference type="OrthoDB" id="361494at2759"/>
<feature type="region of interest" description="Disordered" evidence="6">
    <location>
        <begin position="429"/>
        <end position="451"/>
    </location>
</feature>
<feature type="repeat" description="WD" evidence="5">
    <location>
        <begin position="210"/>
        <end position="245"/>
    </location>
</feature>
<keyword evidence="8" id="KW-1185">Reference proteome</keyword>
<dbReference type="PROSITE" id="PS50294">
    <property type="entry name" value="WD_REPEATS_REGION"/>
    <property type="match status" value="3"/>
</dbReference>
<dbReference type="AlphaFoldDB" id="A0A8H4W0K1"/>
<dbReference type="GO" id="GO:0006283">
    <property type="term" value="P:transcription-coupled nucleotide-excision repair"/>
    <property type="evidence" value="ECO:0007669"/>
    <property type="project" value="InterPro"/>
</dbReference>
<dbReference type="SMART" id="SM00320">
    <property type="entry name" value="WD40"/>
    <property type="match status" value="5"/>
</dbReference>
<comment type="caution">
    <text evidence="7">The sequence shown here is derived from an EMBL/GenBank/DDBJ whole genome shotgun (WGS) entry which is preliminary data.</text>
</comment>
<dbReference type="InterPro" id="IPR036322">
    <property type="entry name" value="WD40_repeat_dom_sf"/>
</dbReference>
<dbReference type="InterPro" id="IPR042238">
    <property type="entry name" value="Rad28/ERCC8/Ckn1/ATCSA-1"/>
</dbReference>
<dbReference type="InterPro" id="IPR001680">
    <property type="entry name" value="WD40_rpt"/>
</dbReference>
<gene>
    <name evidence="7" type="ORF">G7Y89_g8975</name>
</gene>
<feature type="repeat" description="WD" evidence="5">
    <location>
        <begin position="278"/>
        <end position="319"/>
    </location>
</feature>
<evidence type="ECO:0000256" key="3">
    <source>
        <dbReference type="ARBA" id="ARBA00022763"/>
    </source>
</evidence>
<evidence type="ECO:0000256" key="2">
    <source>
        <dbReference type="ARBA" id="ARBA00022737"/>
    </source>
</evidence>
<accession>A0A8H4W0K1</accession>
<evidence type="ECO:0000256" key="4">
    <source>
        <dbReference type="ARBA" id="ARBA00023204"/>
    </source>
</evidence>
<dbReference type="InterPro" id="IPR015943">
    <property type="entry name" value="WD40/YVTN_repeat-like_dom_sf"/>
</dbReference>
<dbReference type="GO" id="GO:0000209">
    <property type="term" value="P:protein polyubiquitination"/>
    <property type="evidence" value="ECO:0007669"/>
    <property type="project" value="TreeGrafter"/>
</dbReference>
<organism evidence="7 8">
    <name type="scientific">Cudoniella acicularis</name>
    <dbReference type="NCBI Taxonomy" id="354080"/>
    <lineage>
        <taxon>Eukaryota</taxon>
        <taxon>Fungi</taxon>
        <taxon>Dikarya</taxon>
        <taxon>Ascomycota</taxon>
        <taxon>Pezizomycotina</taxon>
        <taxon>Leotiomycetes</taxon>
        <taxon>Helotiales</taxon>
        <taxon>Tricladiaceae</taxon>
        <taxon>Cudoniella</taxon>
    </lineage>
</organism>
<sequence>MNQLLFERSTGAVSAQAFARLQTSRFVQAIQPAPRLRFDGGEKEVLPEADGNGDGGDDDGPSAPASRPKIWAHQAGANALAIDVDNRLLLSGGVDSSIKLWNLEECPNVAEHTFKPAAALSRKASAHRFGITHLSFYPFDSKAFLSSSYDHHLKLFATETQTVSADFDLNSIIYTHALSPIASHLLVACATQHQTLRLVDLRSGSSTHSLAGHQGALLSTAWSPRLEHVLASGGIDGTVRLWDVRKSSGALGILDMEDSTGIVGTDGMGRSARSRNVGKSHSAAVNGLTWTGDGCYIISAGHDNRVRVWDAATGSNTLASFGPTLKNSHLSNLPLIVCPTSSVTPKNEVLFYPNEKELLMFELHQGRLLKRLKVPGPNIAAVRSRNGERNVKNRITGVLWRGQADGVYSSHSDGQIRAWLPKTAEEMAIEREEDDTKKRPVDDTEEEQRKRQVLDNVYRDLTRQKISFG</sequence>
<evidence type="ECO:0000256" key="6">
    <source>
        <dbReference type="SAM" id="MobiDB-lite"/>
    </source>
</evidence>
<dbReference type="PRINTS" id="PR00320">
    <property type="entry name" value="GPROTEINBRPT"/>
</dbReference>
<dbReference type="PROSITE" id="PS00678">
    <property type="entry name" value="WD_REPEATS_1"/>
    <property type="match status" value="3"/>
</dbReference>
<name>A0A8H4W0K1_9HELO</name>
<evidence type="ECO:0000313" key="8">
    <source>
        <dbReference type="Proteomes" id="UP000566819"/>
    </source>
</evidence>
<feature type="repeat" description="WD" evidence="5">
    <location>
        <begin position="70"/>
        <end position="111"/>
    </location>
</feature>
<dbReference type="GO" id="GO:0031464">
    <property type="term" value="C:Cul4A-RING E3 ubiquitin ligase complex"/>
    <property type="evidence" value="ECO:0007669"/>
    <property type="project" value="TreeGrafter"/>
</dbReference>
<dbReference type="GO" id="GO:0000109">
    <property type="term" value="C:nucleotide-excision repair complex"/>
    <property type="evidence" value="ECO:0007669"/>
    <property type="project" value="TreeGrafter"/>
</dbReference>
<keyword evidence="2" id="KW-0677">Repeat</keyword>
<evidence type="ECO:0008006" key="9">
    <source>
        <dbReference type="Google" id="ProtNLM"/>
    </source>
</evidence>
<keyword evidence="1 5" id="KW-0853">WD repeat</keyword>
<evidence type="ECO:0000256" key="5">
    <source>
        <dbReference type="PROSITE-ProRule" id="PRU00221"/>
    </source>
</evidence>
<protein>
    <recommendedName>
        <fullName evidence="9">DNA excision repair protein ERCC-8</fullName>
    </recommendedName>
</protein>
<dbReference type="GO" id="GO:0043161">
    <property type="term" value="P:proteasome-mediated ubiquitin-dependent protein catabolic process"/>
    <property type="evidence" value="ECO:0007669"/>
    <property type="project" value="TreeGrafter"/>
</dbReference>
<dbReference type="PANTHER" id="PTHR46202">
    <property type="entry name" value="DNA EXCISION REPAIR PROTEIN ERCC-8"/>
    <property type="match status" value="1"/>
</dbReference>
<dbReference type="InterPro" id="IPR020472">
    <property type="entry name" value="WD40_PAC1"/>
</dbReference>
<dbReference type="InterPro" id="IPR019775">
    <property type="entry name" value="WD40_repeat_CS"/>
</dbReference>
<feature type="region of interest" description="Disordered" evidence="6">
    <location>
        <begin position="38"/>
        <end position="67"/>
    </location>
</feature>
<dbReference type="Gene3D" id="2.130.10.10">
    <property type="entry name" value="YVTN repeat-like/Quinoprotein amine dehydrogenase"/>
    <property type="match status" value="1"/>
</dbReference>
<evidence type="ECO:0000313" key="7">
    <source>
        <dbReference type="EMBL" id="KAF4629172.1"/>
    </source>
</evidence>
<evidence type="ECO:0000256" key="1">
    <source>
        <dbReference type="ARBA" id="ARBA00022574"/>
    </source>
</evidence>
<dbReference type="Proteomes" id="UP000566819">
    <property type="component" value="Unassembled WGS sequence"/>
</dbReference>
<keyword evidence="3" id="KW-0227">DNA damage</keyword>
<dbReference type="EMBL" id="JAAMPI010000711">
    <property type="protein sequence ID" value="KAF4629172.1"/>
    <property type="molecule type" value="Genomic_DNA"/>
</dbReference>
<proteinExistence type="predicted"/>
<dbReference type="PANTHER" id="PTHR46202:SF1">
    <property type="entry name" value="DNA EXCISION REPAIR PROTEIN ERCC-8"/>
    <property type="match status" value="1"/>
</dbReference>
<dbReference type="Pfam" id="PF00400">
    <property type="entry name" value="WD40"/>
    <property type="match status" value="4"/>
</dbReference>
<reference evidence="7 8" key="1">
    <citation type="submission" date="2020-03" db="EMBL/GenBank/DDBJ databases">
        <title>Draft Genome Sequence of Cudoniella acicularis.</title>
        <authorList>
            <person name="Buettner E."/>
            <person name="Kellner H."/>
        </authorList>
    </citation>
    <scope>NUCLEOTIDE SEQUENCE [LARGE SCALE GENOMIC DNA]</scope>
    <source>
        <strain evidence="7 8">DSM 108380</strain>
    </source>
</reference>
<dbReference type="SUPFAM" id="SSF50978">
    <property type="entry name" value="WD40 repeat-like"/>
    <property type="match status" value="1"/>
</dbReference>
<keyword evidence="4" id="KW-0234">DNA repair</keyword>
<dbReference type="PROSITE" id="PS50082">
    <property type="entry name" value="WD_REPEATS_2"/>
    <property type="match status" value="3"/>
</dbReference>